<dbReference type="KEGG" id="pgri:PgNI_11610"/>
<evidence type="ECO:0000256" key="3">
    <source>
        <dbReference type="PROSITE-ProRule" id="PRU00023"/>
    </source>
</evidence>
<feature type="repeat" description="ANK" evidence="3">
    <location>
        <begin position="457"/>
        <end position="489"/>
    </location>
</feature>
<dbReference type="Proteomes" id="UP000515153">
    <property type="component" value="Chromosome V"/>
</dbReference>
<keyword evidence="2 3" id="KW-0040">ANK repeat</keyword>
<dbReference type="Gene3D" id="1.25.40.20">
    <property type="entry name" value="Ankyrin repeat-containing domain"/>
    <property type="match status" value="1"/>
</dbReference>
<dbReference type="PANTHER" id="PTHR24141:SF1">
    <property type="entry name" value="2-5A-DEPENDENT RIBONUCLEASE"/>
    <property type="match status" value="1"/>
</dbReference>
<evidence type="ECO:0000313" key="5">
    <source>
        <dbReference type="Proteomes" id="UP000515153"/>
    </source>
</evidence>
<evidence type="ECO:0000259" key="4">
    <source>
        <dbReference type="Pfam" id="PF24883"/>
    </source>
</evidence>
<sequence length="824" mass="91675">MRSWVSQLAAHSDINALLQQKWQTTTDQAASRATIVQLLREALQTKPGCSLIVDGLDECTAPADSNISVARFLEDVLDTVTSATRVLIVSREETEIRQPLQTSDASRIAEYQILSEDVYADNIAFSQSIVIKKLPKMKEENRAKLSKTMSHRCEGQFLWLHLQERSLKAWKNIEQLQRDFDAVLINEDEDLPTNELPDVVDDDYIGSEILDLCSPLLEVRRLNSELEAGKQTVHLAHFTVKQFLVGRLPTGVWQNETLRASNERIQHTMLARSCLWYIQSRQAWQNNAYGSPCQKAFRDYSATAWHTHVKSGVSLDRDSHTSENIHKFMNEAHPYWSAWKTWFDKQDKSQEILEDDHDSLGPPYHAIRLGLDAVAIIKIRELGSEGLLGGAYRPMLDLCCLQGLIEPVKEVLDAGVNVDTRGYASITPLYSASRNGCLALVEYLLHRGAKISVANQHGWTPINSAANQGHLEIVKLLLERGSDITVATNDGQTPLSYAAESGHEALFHLLFENNAAALSIPDILGRTPIVHAIRGGRSSIFDFILMYQGTDVNSQDHYGSTVLSLAARFGRSAMVQQLLALPTVDVWSADIFGFTALSWARSQGHDDITQSIAKRCESYDTCMTETAIPIVRRNVSTGTDFCDLCLAELGETWYGCNSCFEGFAICSDCRKLGAYCLVHCHDLVTIQQEQNSCLLPVRIQDSAVHRDQTGVDSDAEGFQNLSSSPSALLLRGERILCPSFSRVGAGSRRPSSSFSFPIYLDIASTPSTPPAIIEFLRSGKYILAISEPVPTTATSSRFELNRASVFARIENAHEFQSSKEEKMD</sequence>
<feature type="repeat" description="ANK" evidence="3">
    <location>
        <begin position="424"/>
        <end position="456"/>
    </location>
</feature>
<dbReference type="SUPFAM" id="SSF48403">
    <property type="entry name" value="Ankyrin repeat"/>
    <property type="match status" value="1"/>
</dbReference>
<feature type="repeat" description="ANK" evidence="3">
    <location>
        <begin position="490"/>
        <end position="515"/>
    </location>
</feature>
<protein>
    <recommendedName>
        <fullName evidence="4">Nephrocystin 3-like N-terminal domain-containing protein</fullName>
    </recommendedName>
</protein>
<dbReference type="PROSITE" id="PS50297">
    <property type="entry name" value="ANK_REP_REGION"/>
    <property type="match status" value="3"/>
</dbReference>
<dbReference type="SMART" id="SM00248">
    <property type="entry name" value="ANK"/>
    <property type="match status" value="7"/>
</dbReference>
<reference evidence="6" key="2">
    <citation type="submission" date="2019-10" db="EMBL/GenBank/DDBJ databases">
        <authorList>
            <consortium name="NCBI Genome Project"/>
        </authorList>
    </citation>
    <scope>NUCLEOTIDE SEQUENCE</scope>
    <source>
        <strain evidence="6">NI907</strain>
    </source>
</reference>
<keyword evidence="1" id="KW-0677">Repeat</keyword>
<evidence type="ECO:0000256" key="2">
    <source>
        <dbReference type="ARBA" id="ARBA00023043"/>
    </source>
</evidence>
<dbReference type="PANTHER" id="PTHR24141">
    <property type="entry name" value="2-5A-DEPENDENT RIBONUCLEASE"/>
    <property type="match status" value="1"/>
</dbReference>
<evidence type="ECO:0000313" key="6">
    <source>
        <dbReference type="RefSeq" id="XP_030976507.1"/>
    </source>
</evidence>
<reference evidence="6" key="3">
    <citation type="submission" date="2025-08" db="UniProtKB">
        <authorList>
            <consortium name="RefSeq"/>
        </authorList>
    </citation>
    <scope>IDENTIFICATION</scope>
    <source>
        <strain evidence="6">NI907</strain>
    </source>
</reference>
<dbReference type="Pfam" id="PF12796">
    <property type="entry name" value="Ank_2"/>
    <property type="match status" value="2"/>
</dbReference>
<feature type="domain" description="Nephrocystin 3-like N-terminal" evidence="4">
    <location>
        <begin position="1"/>
        <end position="91"/>
    </location>
</feature>
<dbReference type="AlphaFoldDB" id="A0A6P8ANM8"/>
<dbReference type="InterPro" id="IPR002110">
    <property type="entry name" value="Ankyrin_rpt"/>
</dbReference>
<dbReference type="InterPro" id="IPR036770">
    <property type="entry name" value="Ankyrin_rpt-contain_sf"/>
</dbReference>
<dbReference type="GeneID" id="41966481"/>
<dbReference type="InterPro" id="IPR056884">
    <property type="entry name" value="NPHP3-like_N"/>
</dbReference>
<dbReference type="Pfam" id="PF24883">
    <property type="entry name" value="NPHP3_N"/>
    <property type="match status" value="1"/>
</dbReference>
<organism evidence="5 6">
    <name type="scientific">Pyricularia grisea</name>
    <name type="common">Crabgrass-specific blast fungus</name>
    <name type="synonym">Magnaporthe grisea</name>
    <dbReference type="NCBI Taxonomy" id="148305"/>
    <lineage>
        <taxon>Eukaryota</taxon>
        <taxon>Fungi</taxon>
        <taxon>Dikarya</taxon>
        <taxon>Ascomycota</taxon>
        <taxon>Pezizomycotina</taxon>
        <taxon>Sordariomycetes</taxon>
        <taxon>Sordariomycetidae</taxon>
        <taxon>Magnaporthales</taxon>
        <taxon>Pyriculariaceae</taxon>
        <taxon>Pyricularia</taxon>
    </lineage>
</organism>
<reference evidence="5 6" key="1">
    <citation type="journal article" date="2019" name="Mol. Biol. Evol.">
        <title>Blast fungal genomes show frequent chromosomal changes, gene gains and losses, and effector gene turnover.</title>
        <authorList>
            <person name="Gomez Luciano L.B."/>
            <person name="Jason Tsai I."/>
            <person name="Chuma I."/>
            <person name="Tosa Y."/>
            <person name="Chen Y.H."/>
            <person name="Li J.Y."/>
            <person name="Li M.Y."/>
            <person name="Jade Lu M.Y."/>
            <person name="Nakayashiki H."/>
            <person name="Li W.H."/>
        </authorList>
    </citation>
    <scope>NUCLEOTIDE SEQUENCE [LARGE SCALE GENOMIC DNA]</scope>
    <source>
        <strain evidence="5 6">NI907</strain>
    </source>
</reference>
<dbReference type="GO" id="GO:0006396">
    <property type="term" value="P:RNA processing"/>
    <property type="evidence" value="ECO:0007669"/>
    <property type="project" value="TreeGrafter"/>
</dbReference>
<dbReference type="GO" id="GO:0004540">
    <property type="term" value="F:RNA nuclease activity"/>
    <property type="evidence" value="ECO:0007669"/>
    <property type="project" value="TreeGrafter"/>
</dbReference>
<accession>A0A6P8ANM8</accession>
<dbReference type="RefSeq" id="XP_030976507.1">
    <property type="nucleotide sequence ID" value="XM_031131576.1"/>
</dbReference>
<keyword evidence="5" id="KW-1185">Reference proteome</keyword>
<proteinExistence type="predicted"/>
<dbReference type="PROSITE" id="PS50088">
    <property type="entry name" value="ANK_REPEAT"/>
    <property type="match status" value="3"/>
</dbReference>
<name>A0A6P8ANM8_PYRGI</name>
<dbReference type="GO" id="GO:0003723">
    <property type="term" value="F:RNA binding"/>
    <property type="evidence" value="ECO:0007669"/>
    <property type="project" value="TreeGrafter"/>
</dbReference>
<evidence type="ECO:0000256" key="1">
    <source>
        <dbReference type="ARBA" id="ARBA00022737"/>
    </source>
</evidence>
<gene>
    <name evidence="6" type="ORF">PgNI_11610</name>
</gene>